<protein>
    <submittedName>
        <fullName evidence="1">Uncharacterized protein</fullName>
    </submittedName>
</protein>
<sequence>MYSPSPKHVAKSIPEIIMNHPRQEGDKPTIRNIVLVIQANNEGSTRSIQCFECLGRSHKENQCPNKTALVMRDGEYYSDEEDEEKPIGEEIDSDDDEVDKHITNDIPPTGKFLGVNRRVLSLESLTKQEQRDNLFHTRCLMDGNLFHVVIDGGSCTNLVSLDAVKKLGLSTIKHPHPYNLYWLNDYGAINVNKKAKVLFHIGDAYEVC</sequence>
<gene>
    <name evidence="1" type="ORF">LTRI10_LOCUS45506</name>
</gene>
<dbReference type="PANTHER" id="PTHR35046:SF9">
    <property type="entry name" value="RNA-DIRECTED DNA POLYMERASE"/>
    <property type="match status" value="1"/>
</dbReference>
<dbReference type="Gene3D" id="2.40.70.10">
    <property type="entry name" value="Acid Proteases"/>
    <property type="match status" value="1"/>
</dbReference>
<dbReference type="InterPro" id="IPR021109">
    <property type="entry name" value="Peptidase_aspartic_dom_sf"/>
</dbReference>
<dbReference type="CDD" id="cd00303">
    <property type="entry name" value="retropepsin_like"/>
    <property type="match status" value="1"/>
</dbReference>
<evidence type="ECO:0000313" key="2">
    <source>
        <dbReference type="Proteomes" id="UP001497516"/>
    </source>
</evidence>
<proteinExistence type="predicted"/>
<name>A0AAV2G536_9ROSI</name>
<reference evidence="1 2" key="1">
    <citation type="submission" date="2024-04" db="EMBL/GenBank/DDBJ databases">
        <authorList>
            <person name="Fracassetti M."/>
        </authorList>
    </citation>
    <scope>NUCLEOTIDE SEQUENCE [LARGE SCALE GENOMIC DNA]</scope>
</reference>
<dbReference type="PANTHER" id="PTHR35046">
    <property type="entry name" value="ZINC KNUCKLE (CCHC-TYPE) FAMILY PROTEIN"/>
    <property type="match status" value="1"/>
</dbReference>
<dbReference type="AlphaFoldDB" id="A0AAV2G536"/>
<dbReference type="Proteomes" id="UP001497516">
    <property type="component" value="Chromosome 8"/>
</dbReference>
<accession>A0AAV2G536</accession>
<dbReference type="EMBL" id="OZ034821">
    <property type="protein sequence ID" value="CAL1405734.1"/>
    <property type="molecule type" value="Genomic_DNA"/>
</dbReference>
<organism evidence="1 2">
    <name type="scientific">Linum trigynum</name>
    <dbReference type="NCBI Taxonomy" id="586398"/>
    <lineage>
        <taxon>Eukaryota</taxon>
        <taxon>Viridiplantae</taxon>
        <taxon>Streptophyta</taxon>
        <taxon>Embryophyta</taxon>
        <taxon>Tracheophyta</taxon>
        <taxon>Spermatophyta</taxon>
        <taxon>Magnoliopsida</taxon>
        <taxon>eudicotyledons</taxon>
        <taxon>Gunneridae</taxon>
        <taxon>Pentapetalae</taxon>
        <taxon>rosids</taxon>
        <taxon>fabids</taxon>
        <taxon>Malpighiales</taxon>
        <taxon>Linaceae</taxon>
        <taxon>Linum</taxon>
    </lineage>
</organism>
<evidence type="ECO:0000313" key="1">
    <source>
        <dbReference type="EMBL" id="CAL1405734.1"/>
    </source>
</evidence>
<keyword evidence="2" id="KW-1185">Reference proteome</keyword>